<evidence type="ECO:0000313" key="2">
    <source>
        <dbReference type="EMBL" id="RAW02933.1"/>
    </source>
</evidence>
<comment type="caution">
    <text evidence="2">The sequence shown here is derived from an EMBL/GenBank/DDBJ whole genome shotgun (WGS) entry which is preliminary data.</text>
</comment>
<feature type="chain" id="PRO_5017067445" evidence="1">
    <location>
        <begin position="19"/>
        <end position="222"/>
    </location>
</feature>
<proteinExistence type="predicted"/>
<feature type="signal peptide" evidence="1">
    <location>
        <begin position="1"/>
        <end position="18"/>
    </location>
</feature>
<dbReference type="AlphaFoldDB" id="A0A364Y7Q7"/>
<gene>
    <name evidence="2" type="ORF">DQQ10_02170</name>
</gene>
<dbReference type="Proteomes" id="UP000251889">
    <property type="component" value="Unassembled WGS sequence"/>
</dbReference>
<name>A0A364Y7Q7_9BACT</name>
<keyword evidence="3" id="KW-1185">Reference proteome</keyword>
<dbReference type="OrthoDB" id="661524at2"/>
<evidence type="ECO:0000256" key="1">
    <source>
        <dbReference type="SAM" id="SignalP"/>
    </source>
</evidence>
<keyword evidence="1" id="KW-0732">Signal</keyword>
<sequence length="222" mass="24342">MKKLLTLSIIAVTLSVLACQDSKDEAKYDRQTLAAYKQIGHQISNETGMRWIDKYNEKNNGARLPLSAYGASANSLAKLRSLEGLVGIAFHHAIDDQGAHHFILSAVGEDLQVWSDAEGKVFIDANTDAEIAVSEASEWTARYKEANPNEIWFHFFGSNVFEEISEIPYLDDVNIVPALNDLDLSPQLLLIILNNPLGILSRTADAGIVYDASSPCPPCPVN</sequence>
<organism evidence="2 3">
    <name type="scientific">Pseudochryseolinea flava</name>
    <dbReference type="NCBI Taxonomy" id="2059302"/>
    <lineage>
        <taxon>Bacteria</taxon>
        <taxon>Pseudomonadati</taxon>
        <taxon>Bacteroidota</taxon>
        <taxon>Cytophagia</taxon>
        <taxon>Cytophagales</taxon>
        <taxon>Fulvivirgaceae</taxon>
        <taxon>Pseudochryseolinea</taxon>
    </lineage>
</organism>
<accession>A0A364Y7Q7</accession>
<dbReference type="PROSITE" id="PS51257">
    <property type="entry name" value="PROKAR_LIPOPROTEIN"/>
    <property type="match status" value="1"/>
</dbReference>
<dbReference type="RefSeq" id="WP_112745147.1">
    <property type="nucleotide sequence ID" value="NZ_QMFY01000001.1"/>
</dbReference>
<evidence type="ECO:0000313" key="3">
    <source>
        <dbReference type="Proteomes" id="UP000251889"/>
    </source>
</evidence>
<protein>
    <submittedName>
        <fullName evidence="2">Uncharacterized protein</fullName>
    </submittedName>
</protein>
<reference evidence="2 3" key="1">
    <citation type="submission" date="2018-06" db="EMBL/GenBank/DDBJ databases">
        <title>Chryseolinea flavus sp. nov., a member of the phylum Bacteroidetes isolated from soil.</title>
        <authorList>
            <person name="Li Y."/>
            <person name="Wang J."/>
        </authorList>
    </citation>
    <scope>NUCLEOTIDE SEQUENCE [LARGE SCALE GENOMIC DNA]</scope>
    <source>
        <strain evidence="2 3">SDU1-6</strain>
    </source>
</reference>
<dbReference type="EMBL" id="QMFY01000001">
    <property type="protein sequence ID" value="RAW02933.1"/>
    <property type="molecule type" value="Genomic_DNA"/>
</dbReference>